<proteinExistence type="predicted"/>
<protein>
    <submittedName>
        <fullName evidence="2">Uncharacterized protein</fullName>
    </submittedName>
</protein>
<name>A0A5D4S0X6_9BACI</name>
<evidence type="ECO:0000256" key="1">
    <source>
        <dbReference type="SAM" id="MobiDB-lite"/>
    </source>
</evidence>
<feature type="region of interest" description="Disordered" evidence="1">
    <location>
        <begin position="466"/>
        <end position="492"/>
    </location>
</feature>
<dbReference type="Pfam" id="PF07230">
    <property type="entry name" value="Portal_T4"/>
    <property type="match status" value="1"/>
</dbReference>
<dbReference type="EMBL" id="VTES01000015">
    <property type="protein sequence ID" value="TYS55758.1"/>
    <property type="molecule type" value="Genomic_DNA"/>
</dbReference>
<evidence type="ECO:0000313" key="2">
    <source>
        <dbReference type="EMBL" id="TYS55758.1"/>
    </source>
</evidence>
<reference evidence="2 3" key="1">
    <citation type="submission" date="2019-08" db="EMBL/GenBank/DDBJ databases">
        <title>Bacillus genomes from the desert of Cuatro Cienegas, Coahuila.</title>
        <authorList>
            <person name="Olmedo-Alvarez G."/>
        </authorList>
    </citation>
    <scope>NUCLEOTIDE SEQUENCE [LARGE SCALE GENOMIC DNA]</scope>
    <source>
        <strain evidence="2 3">CH37_1T</strain>
    </source>
</reference>
<accession>A0A5D4S0X6</accession>
<dbReference type="RefSeq" id="WP_148951121.1">
    <property type="nucleotide sequence ID" value="NZ_VTES01000015.1"/>
</dbReference>
<dbReference type="InterPro" id="IPR010823">
    <property type="entry name" value="Portal_Gp20"/>
</dbReference>
<gene>
    <name evidence="2" type="ORF">FZD47_25355</name>
</gene>
<comment type="caution">
    <text evidence="2">The sequence shown here is derived from an EMBL/GenBank/DDBJ whole genome shotgun (WGS) entry which is preliminary data.</text>
</comment>
<feature type="compositionally biased region" description="Acidic residues" evidence="1">
    <location>
        <begin position="478"/>
        <end position="489"/>
    </location>
</feature>
<dbReference type="AlphaFoldDB" id="A0A5D4S0X6"/>
<organism evidence="2 3">
    <name type="scientific">Bacillus infantis</name>
    <dbReference type="NCBI Taxonomy" id="324767"/>
    <lineage>
        <taxon>Bacteria</taxon>
        <taxon>Bacillati</taxon>
        <taxon>Bacillota</taxon>
        <taxon>Bacilli</taxon>
        <taxon>Bacillales</taxon>
        <taxon>Bacillaceae</taxon>
        <taxon>Bacillus</taxon>
    </lineage>
</organism>
<evidence type="ECO:0000313" key="3">
    <source>
        <dbReference type="Proteomes" id="UP000323732"/>
    </source>
</evidence>
<sequence>MGLFDKVTAIFKKDGSTSEKTAINDYSSMGHSTEAVNEVDYLYAVMQVENNRRAILKDVQLMLSNDPLVDETNARLGRKTVRGGIYCIVSGSGKHQSRVAAKTGAKARRGANVANKAQQIIDALWARCKIDSAAALWVSKMIADGDIFLNIIVEEYEGRYRIKSIRLIPPLIMKRNENEFGEFEDISKAFSEIDPNNSLYYQTIVPERAKRHFPLWAINHIRWKYRGGLYGNSQYTSIRKLSKQNLGSDDDMVVRRKTRAPQRRVHSIGNKDKPGDSKVVEEYKAAHRDSIVNGKYTPNTDYYHNGLGDVKNLDGDGNLGEIQDLQYLYNKQNVGTVVPKGLAGFSEDINRDVLEDQKEELFETIEDIRTILEYGDGGPYSGLRAIVELELRLQGLDPEVNGIEFDITFNTLKNEPPKDLIERTRIAREAGLIDLRTAVVQISHVFNAENPEHILEALAEEQDAAAAKMKKEKKDFERGEEDEDEEPIEDQSLYQDAEDYAHLKGLDKIERKALKTLKKRFSRIHKAIKKHINSWEGPITDAESTLSKKDIDKFIEAVTRIHSDDEEVTQAELKYVYTDSAKIGGVLAAAAVGISFDIAKDDIIEDLLENAGKRIKGVDETTLKEIRLALAEAEMDKASITQMKKKLAGVVDEVFANAYHNRLEMIARTETMWAYNESALRTYAAGGVDTTNAPGLPAHPRCRCAYSSRNGKVIILVVGDERTCPVCRSFIDEEY</sequence>
<dbReference type="Proteomes" id="UP000323732">
    <property type="component" value="Unassembled WGS sequence"/>
</dbReference>